<comment type="similarity">
    <text evidence="1">Belongs to the glycosyltransferase 2 family.</text>
</comment>
<dbReference type="EMBL" id="JAQNDM010000002">
    <property type="protein sequence ID" value="MDC0708316.1"/>
    <property type="molecule type" value="Genomic_DNA"/>
</dbReference>
<organism evidence="5 6">
    <name type="scientific">Stigmatella ashevillensis</name>
    <dbReference type="NCBI Taxonomy" id="2995309"/>
    <lineage>
        <taxon>Bacteria</taxon>
        <taxon>Pseudomonadati</taxon>
        <taxon>Myxococcota</taxon>
        <taxon>Myxococcia</taxon>
        <taxon>Myxococcales</taxon>
        <taxon>Cystobacterineae</taxon>
        <taxon>Archangiaceae</taxon>
        <taxon>Stigmatella</taxon>
    </lineage>
</organism>
<evidence type="ECO:0000256" key="3">
    <source>
        <dbReference type="ARBA" id="ARBA00022679"/>
    </source>
</evidence>
<protein>
    <submittedName>
        <fullName evidence="5">Glycosyltransferase family 2 protein</fullName>
    </submittedName>
</protein>
<accession>A0ABT5D7R3</accession>
<evidence type="ECO:0000259" key="4">
    <source>
        <dbReference type="Pfam" id="PF00535"/>
    </source>
</evidence>
<keyword evidence="3" id="KW-0808">Transferase</keyword>
<dbReference type="PANTHER" id="PTHR43179">
    <property type="entry name" value="RHAMNOSYLTRANSFERASE WBBL"/>
    <property type="match status" value="1"/>
</dbReference>
<keyword evidence="6" id="KW-1185">Reference proteome</keyword>
<comment type="caution">
    <text evidence="5">The sequence shown here is derived from an EMBL/GenBank/DDBJ whole genome shotgun (WGS) entry which is preliminary data.</text>
</comment>
<evidence type="ECO:0000313" key="6">
    <source>
        <dbReference type="Proteomes" id="UP001221838"/>
    </source>
</evidence>
<dbReference type="SUPFAM" id="SSF53448">
    <property type="entry name" value="Nucleotide-diphospho-sugar transferases"/>
    <property type="match status" value="1"/>
</dbReference>
<dbReference type="Pfam" id="PF00535">
    <property type="entry name" value="Glycos_transf_2"/>
    <property type="match status" value="1"/>
</dbReference>
<dbReference type="Proteomes" id="UP001221838">
    <property type="component" value="Unassembled WGS sequence"/>
</dbReference>
<reference evidence="5 6" key="1">
    <citation type="submission" date="2022-11" db="EMBL/GenBank/DDBJ databases">
        <title>Minimal conservation of predation-associated metabolite biosynthetic gene clusters underscores biosynthetic potential of Myxococcota including descriptions for ten novel species: Archangium lansinium sp. nov., Myxococcus landrumus sp. nov., Nannocystis bai.</title>
        <authorList>
            <person name="Ahearne A."/>
            <person name="Stevens C."/>
            <person name="Dowd S."/>
        </authorList>
    </citation>
    <scope>NUCLEOTIDE SEQUENCE [LARGE SCALE GENOMIC DNA]</scope>
    <source>
        <strain evidence="5 6">NCWAL01</strain>
    </source>
</reference>
<dbReference type="Gene3D" id="3.90.550.10">
    <property type="entry name" value="Spore Coat Polysaccharide Biosynthesis Protein SpsA, Chain A"/>
    <property type="match status" value="1"/>
</dbReference>
<keyword evidence="2" id="KW-0328">Glycosyltransferase</keyword>
<name>A0ABT5D7R3_9BACT</name>
<dbReference type="RefSeq" id="WP_272136043.1">
    <property type="nucleotide sequence ID" value="NZ_JAQNDM010000002.1"/>
</dbReference>
<evidence type="ECO:0000313" key="5">
    <source>
        <dbReference type="EMBL" id="MDC0708316.1"/>
    </source>
</evidence>
<sequence length="380" mass="41271">MSAKRPRVLVAITVYNGRAFVPRCLKSAKGLDTNAADIDVLVLDDCSPEPGFSQMIAELCEREGIFYYRPPRNLGIVRNVNLGLLAAVEKGYDYVIISNSDVVYSRQTVDMLMAAAQSSPQIGSVTAWSNNVSIYSLPNTDPDKNLASQGVVDWLASSLDASFRGTAVDIPAGISFSILIPTAVIRDVGLMDPVYGRGYCEETDWTLRSLAKGYRITLAPAAFVYHQGRGSTLAAGLVAGGHSTVPENEAVIDYRYPLFRGQVDAFVRGGILEQLRGSALRTILQQAGRQYGYRIEYQAVVDAHPPESAEVLCRVRADGTALMSCKGFELELTHTRGQPLEAIREFFLEPEADGQSGRAGQVPLVVPALAPSHPMYPVRV</sequence>
<evidence type="ECO:0000256" key="1">
    <source>
        <dbReference type="ARBA" id="ARBA00006739"/>
    </source>
</evidence>
<proteinExistence type="inferred from homology"/>
<dbReference type="InterPro" id="IPR029044">
    <property type="entry name" value="Nucleotide-diphossugar_trans"/>
</dbReference>
<dbReference type="InterPro" id="IPR001173">
    <property type="entry name" value="Glyco_trans_2-like"/>
</dbReference>
<gene>
    <name evidence="5" type="ORF">POL68_07515</name>
</gene>
<evidence type="ECO:0000256" key="2">
    <source>
        <dbReference type="ARBA" id="ARBA00022676"/>
    </source>
</evidence>
<feature type="domain" description="Glycosyltransferase 2-like" evidence="4">
    <location>
        <begin position="10"/>
        <end position="128"/>
    </location>
</feature>
<dbReference type="PANTHER" id="PTHR43179:SF12">
    <property type="entry name" value="GALACTOFURANOSYLTRANSFERASE GLFT2"/>
    <property type="match status" value="1"/>
</dbReference>